<keyword evidence="1" id="KW-0328">Glycosyltransferase</keyword>
<proteinExistence type="predicted"/>
<protein>
    <recommendedName>
        <fullName evidence="6">UBC core domain-containing protein</fullName>
    </recommendedName>
</protein>
<evidence type="ECO:0000256" key="4">
    <source>
        <dbReference type="ARBA" id="ARBA00023027"/>
    </source>
</evidence>
<feature type="domain" description="UBC core" evidence="6">
    <location>
        <begin position="1027"/>
        <end position="1200"/>
    </location>
</feature>
<keyword evidence="3" id="KW-0548">Nucleotidyltransferase</keyword>
<gene>
    <name evidence="7" type="ORF">E4U42_005426</name>
</gene>
<dbReference type="Pfam" id="PF00179">
    <property type="entry name" value="UQ_con"/>
    <property type="match status" value="1"/>
</dbReference>
<feature type="region of interest" description="Disordered" evidence="5">
    <location>
        <begin position="897"/>
        <end position="930"/>
    </location>
</feature>
<dbReference type="AlphaFoldDB" id="A0A8K0NFK7"/>
<dbReference type="OrthoDB" id="109543at2759"/>
<organism evidence="7 8">
    <name type="scientific">Claviceps africana</name>
    <dbReference type="NCBI Taxonomy" id="83212"/>
    <lineage>
        <taxon>Eukaryota</taxon>
        <taxon>Fungi</taxon>
        <taxon>Dikarya</taxon>
        <taxon>Ascomycota</taxon>
        <taxon>Pezizomycotina</taxon>
        <taxon>Sordariomycetes</taxon>
        <taxon>Hypocreomycetidae</taxon>
        <taxon>Hypocreales</taxon>
        <taxon>Clavicipitaceae</taxon>
        <taxon>Claviceps</taxon>
    </lineage>
</organism>
<feature type="region of interest" description="Disordered" evidence="5">
    <location>
        <begin position="358"/>
        <end position="392"/>
    </location>
</feature>
<dbReference type="GO" id="GO:0003950">
    <property type="term" value="F:NAD+ poly-ADP-ribosyltransferase activity"/>
    <property type="evidence" value="ECO:0007669"/>
    <property type="project" value="InterPro"/>
</dbReference>
<dbReference type="PANTHER" id="PTHR21328">
    <property type="entry name" value="POLY ADP-RIBOSE POLYMERASE FAMILY, MEMBER PARP"/>
    <property type="match status" value="1"/>
</dbReference>
<dbReference type="Proteomes" id="UP000811619">
    <property type="component" value="Unassembled WGS sequence"/>
</dbReference>
<dbReference type="SUPFAM" id="SSF54495">
    <property type="entry name" value="UBC-like"/>
    <property type="match status" value="1"/>
</dbReference>
<dbReference type="PROSITE" id="PS50127">
    <property type="entry name" value="UBC_2"/>
    <property type="match status" value="1"/>
</dbReference>
<reference evidence="7" key="1">
    <citation type="journal article" date="2020" name="bioRxiv">
        <title>Whole genome comparisons of ergot fungi reveals the divergence and evolution of species within the genus Claviceps are the result of varying mechanisms driving genome evolution and host range expansion.</title>
        <authorList>
            <person name="Wyka S.A."/>
            <person name="Mondo S.J."/>
            <person name="Liu M."/>
            <person name="Dettman J."/>
            <person name="Nalam V."/>
            <person name="Broders K.D."/>
        </authorList>
    </citation>
    <scope>NUCLEOTIDE SEQUENCE</scope>
    <source>
        <strain evidence="7">CCC 489</strain>
    </source>
</reference>
<dbReference type="InterPro" id="IPR012317">
    <property type="entry name" value="Poly(ADP-ribose)pol_cat_dom"/>
</dbReference>
<dbReference type="GO" id="GO:0016779">
    <property type="term" value="F:nucleotidyltransferase activity"/>
    <property type="evidence" value="ECO:0007669"/>
    <property type="project" value="UniProtKB-KW"/>
</dbReference>
<evidence type="ECO:0000256" key="5">
    <source>
        <dbReference type="SAM" id="MobiDB-lite"/>
    </source>
</evidence>
<evidence type="ECO:0000256" key="1">
    <source>
        <dbReference type="ARBA" id="ARBA00022676"/>
    </source>
</evidence>
<feature type="compositionally biased region" description="Acidic residues" evidence="5">
    <location>
        <begin position="921"/>
        <end position="930"/>
    </location>
</feature>
<feature type="region of interest" description="Disordered" evidence="5">
    <location>
        <begin position="286"/>
        <end position="312"/>
    </location>
</feature>
<sequence>MSASAKAFYADLVCVKKFQFDHVSAIRRGDSDGEITFKYSNTDVEEPLEIQVVATDLNSYPHGTSYMVFTSSETCSSSVVKRLEQLSVTTRCCSLHGVIEAICHSLASRLDETRHDMNLDSVGDGDAGNYEGDDTDGDLEAFEPIDVVDDEYFEVQGVLRPMWEAEPIVSQNIDGLQRIQKELKACKLAGFSVGIYSILDEFPAGIVSLSIRVSKLNLPSAAISAWGLETTDYLVLLVKFLRPYPDLAAMLSDTRRGVPVVFRFGKCKTAKPSVQCASMAFRPMQNMEDEPETEPDAGRRNDGVQPSGEQDKVSFNSIYMSNTINDLLNRRFFKLLKMRLDQHCSWDMAQELLDELEGQNGRSGQIPENANSGREHERNTRSSSNGPARSCYDDSMEDEWTEDWGFVLAAMRFSLRRLCKCTEYCMVCHQRMGNDIQSLKPYVCSKSLCLYQYLSLAFGTSLEAEIINNPYVVDLLTSLFYSSLASGCLREFPCGLALKVPHIEESQHNIMIEFLGTSNMLRTLSSEAKLGEDDWVLVVTRTRNGFEKSIWRILQRLGGDIYSFQNIYYKADPKEIAEGLRYRLCRGEHEYLENEWLPAIILPFSHDADDLAKTAQGMSLQQLLDATPSVLEMRKFLLEAPGRNLGTWTRMNRSALSLVRWIVASNTSYIVQDSAVPVVPAPVGRPSKAGLIKGLDGSWMQFRFAQGSPDKERAFAKAVQTLGRTNVPVYPTLFAWHGSQLGNWHGIIRTGLDFSRMLNGRAYGQGVYLSRHMNISKRYTGTPQSMPTDTYHDSMWPKSDLRPKCALSICEMINCTREFISTSPHYVINKTEWIQCRYLLLQVDPTANAMQNPMFNAPSFLNKGYIEQDPAFKIVGEQGFPLEIPRTTTSFAASWQRDGSTEAEEVYKDAEPITSATGQDGDSEDGDDPEDLTEKIQAMMLASPRGRKRCHTMTPSENVDEVPGQAILTSFVNLGQQLQTDMTTSTGPTALGAPMSALSPSTFRPGTLDLTTLPQLPDPAWAASSRVALQALTREIRELFKTQSQNEAASLGWYLDTARVSNLFQWIVELHTFDADLPLAKDMMRKGHASVVLELRFGSNFPMSPPFVRVIRPRFLPFQQGGGGHVTAGGAICSEMLTGSGWSPAMSMENVFVQIRLALCDTERPARLDMGPMGGQDYGIGEAVEAYVRAARTHGWVVPQDIKAIEMGWR</sequence>
<feature type="compositionally biased region" description="Polar residues" evidence="5">
    <location>
        <begin position="360"/>
        <end position="372"/>
    </location>
</feature>
<dbReference type="Gene3D" id="3.10.110.10">
    <property type="entry name" value="Ubiquitin Conjugating Enzyme"/>
    <property type="match status" value="1"/>
</dbReference>
<accession>A0A8K0NFK7</accession>
<evidence type="ECO:0000313" key="8">
    <source>
        <dbReference type="Proteomes" id="UP000811619"/>
    </source>
</evidence>
<name>A0A8K0NFK7_9HYPO</name>
<keyword evidence="4" id="KW-0520">NAD</keyword>
<evidence type="ECO:0000259" key="6">
    <source>
        <dbReference type="PROSITE" id="PS50127"/>
    </source>
</evidence>
<dbReference type="InterPro" id="IPR000608">
    <property type="entry name" value="UBC"/>
</dbReference>
<dbReference type="EMBL" id="SRPY01000513">
    <property type="protein sequence ID" value="KAG5922616.1"/>
    <property type="molecule type" value="Genomic_DNA"/>
</dbReference>
<keyword evidence="8" id="KW-1185">Reference proteome</keyword>
<dbReference type="Pfam" id="PF00644">
    <property type="entry name" value="PARP"/>
    <property type="match status" value="1"/>
</dbReference>
<dbReference type="InterPro" id="IPR016135">
    <property type="entry name" value="UBQ-conjugating_enzyme/RWD"/>
</dbReference>
<dbReference type="CDD" id="cd23802">
    <property type="entry name" value="UBCc_UBE2Q"/>
    <property type="match status" value="1"/>
</dbReference>
<dbReference type="InterPro" id="IPR051838">
    <property type="entry name" value="ARTD_PARP"/>
</dbReference>
<dbReference type="Gene3D" id="3.90.228.10">
    <property type="match status" value="1"/>
</dbReference>
<keyword evidence="2" id="KW-0808">Transferase</keyword>
<comment type="caution">
    <text evidence="7">The sequence shown here is derived from an EMBL/GenBank/DDBJ whole genome shotgun (WGS) entry which is preliminary data.</text>
</comment>
<evidence type="ECO:0000256" key="3">
    <source>
        <dbReference type="ARBA" id="ARBA00022695"/>
    </source>
</evidence>
<dbReference type="SUPFAM" id="SSF56399">
    <property type="entry name" value="ADP-ribosylation"/>
    <property type="match status" value="1"/>
</dbReference>
<evidence type="ECO:0000313" key="7">
    <source>
        <dbReference type="EMBL" id="KAG5922616.1"/>
    </source>
</evidence>
<evidence type="ECO:0000256" key="2">
    <source>
        <dbReference type="ARBA" id="ARBA00022679"/>
    </source>
</evidence>